<sequence>MSSLCLAARTNSDWFADSGATVHMCSQRWMFKTFVAIKPGSQSIGGIKGVNVKVLGEGSIDFVTQLNGVNHLSTFQHVLFAPDLGINLFSIAAVRIMAGSRVGLSLYHLNISVPRKDENVAVLALPFKNTYTDWHSRLGHISNDIIKKMAANGVVNGLTLAKDAELPTSPCHGWHPWKNEENYSITNLENIEGMDLKMPMDLTDPWICDAMI</sequence>
<proteinExistence type="predicted"/>
<dbReference type="Proteomes" id="UP000789390">
    <property type="component" value="Unassembled WGS sequence"/>
</dbReference>
<dbReference type="EMBL" id="CAKKLH010000201">
    <property type="protein sequence ID" value="CAH0105807.1"/>
    <property type="molecule type" value="Genomic_DNA"/>
</dbReference>
<gene>
    <name evidence="3" type="ORF">DGAL_LOCUS8878</name>
</gene>
<evidence type="ECO:0000313" key="3">
    <source>
        <dbReference type="EMBL" id="CAH0105807.1"/>
    </source>
</evidence>
<feature type="domain" description="GAG-pre-integrase" evidence="1">
    <location>
        <begin position="106"/>
        <end position="172"/>
    </location>
</feature>
<protein>
    <recommendedName>
        <fullName evidence="5">GAG-pre-integrase domain-containing protein</fullName>
    </recommendedName>
</protein>
<keyword evidence="4" id="KW-1185">Reference proteome</keyword>
<evidence type="ECO:0000259" key="1">
    <source>
        <dbReference type="Pfam" id="PF13976"/>
    </source>
</evidence>
<evidence type="ECO:0000313" key="4">
    <source>
        <dbReference type="Proteomes" id="UP000789390"/>
    </source>
</evidence>
<organism evidence="3 4">
    <name type="scientific">Daphnia galeata</name>
    <dbReference type="NCBI Taxonomy" id="27404"/>
    <lineage>
        <taxon>Eukaryota</taxon>
        <taxon>Metazoa</taxon>
        <taxon>Ecdysozoa</taxon>
        <taxon>Arthropoda</taxon>
        <taxon>Crustacea</taxon>
        <taxon>Branchiopoda</taxon>
        <taxon>Diplostraca</taxon>
        <taxon>Cladocera</taxon>
        <taxon>Anomopoda</taxon>
        <taxon>Daphniidae</taxon>
        <taxon>Daphnia</taxon>
    </lineage>
</organism>
<reference evidence="3" key="1">
    <citation type="submission" date="2021-11" db="EMBL/GenBank/DDBJ databases">
        <authorList>
            <person name="Schell T."/>
        </authorList>
    </citation>
    <scope>NUCLEOTIDE SEQUENCE</scope>
    <source>
        <strain evidence="3">M5</strain>
    </source>
</reference>
<dbReference type="AlphaFoldDB" id="A0A8J2RTS1"/>
<dbReference type="Pfam" id="PF13976">
    <property type="entry name" value="gag_pre-integrs"/>
    <property type="match status" value="1"/>
</dbReference>
<accession>A0A8J2RTS1</accession>
<evidence type="ECO:0000259" key="2">
    <source>
        <dbReference type="Pfam" id="PF22936"/>
    </source>
</evidence>
<dbReference type="OrthoDB" id="8063677at2759"/>
<dbReference type="InterPro" id="IPR025724">
    <property type="entry name" value="GAG-pre-integrase_dom"/>
</dbReference>
<comment type="caution">
    <text evidence="3">The sequence shown here is derived from an EMBL/GenBank/DDBJ whole genome shotgun (WGS) entry which is preliminary data.</text>
</comment>
<dbReference type="Pfam" id="PF22936">
    <property type="entry name" value="Pol_BBD"/>
    <property type="match status" value="1"/>
</dbReference>
<evidence type="ECO:0008006" key="5">
    <source>
        <dbReference type="Google" id="ProtNLM"/>
    </source>
</evidence>
<name>A0A8J2RTS1_9CRUS</name>
<dbReference type="InterPro" id="IPR054722">
    <property type="entry name" value="PolX-like_BBD"/>
</dbReference>
<feature type="domain" description="Retrovirus-related Pol polyprotein from transposon TNT 1-94-like beta-barrel" evidence="2">
    <location>
        <begin position="14"/>
        <end position="94"/>
    </location>
</feature>